<comment type="function">
    <text evidence="1">Assembles around the rod to form the L-ring and probably protects the motor/basal body from shearing forces during rotation.</text>
</comment>
<dbReference type="InterPro" id="IPR001782">
    <property type="entry name" value="Flag_FlgI"/>
</dbReference>
<dbReference type="PANTHER" id="PTHR30381">
    <property type="entry name" value="FLAGELLAR P-RING PERIPLASMIC PROTEIN FLGI"/>
    <property type="match status" value="1"/>
</dbReference>
<dbReference type="PRINTS" id="PR01010">
    <property type="entry name" value="FLGPRINGFLGI"/>
</dbReference>
<protein>
    <recommendedName>
        <fullName evidence="5">Flagellar P-ring protein</fullName>
    </recommendedName>
</protein>
<feature type="non-terminal residue" evidence="4">
    <location>
        <position position="245"/>
    </location>
</feature>
<sequence length="245" mass="25655">MFKQLRIPFWALVPMLAFGQPAVPPRPLPNPAAIRSNLMPINPLRANAVGGGVRIKDLGFIAGARPNQLTGFGVVVGLNNTGDKDTVYSKQSLANMFKQFGINVPSTSVSSKNSAAVMLTASLPPFMKSGSKIDVTVAAVGDATSLTGGQLVVTPLMGLDGRVYAVAQGPVSNNAFSLGDGAAAVTKNHPTAGQIVNGALVEKEVNVTLVRNNQINIVLRDSDFTLAARMKEAINRHSQRLGGRG</sequence>
<evidence type="ECO:0008006" key="5">
    <source>
        <dbReference type="Google" id="ProtNLM"/>
    </source>
</evidence>
<gene>
    <name evidence="4" type="ORF">METZ01_LOCUS349829</name>
</gene>
<accession>A0A382RIJ2</accession>
<dbReference type="Pfam" id="PF02119">
    <property type="entry name" value="FlgI"/>
    <property type="match status" value="1"/>
</dbReference>
<reference evidence="4" key="1">
    <citation type="submission" date="2018-05" db="EMBL/GenBank/DDBJ databases">
        <authorList>
            <person name="Lanie J.A."/>
            <person name="Ng W.-L."/>
            <person name="Kazmierczak K.M."/>
            <person name="Andrzejewski T.M."/>
            <person name="Davidsen T.M."/>
            <person name="Wayne K.J."/>
            <person name="Tettelin H."/>
            <person name="Glass J.I."/>
            <person name="Rusch D."/>
            <person name="Podicherti R."/>
            <person name="Tsui H.-C.T."/>
            <person name="Winkler M.E."/>
        </authorList>
    </citation>
    <scope>NUCLEOTIDE SEQUENCE</scope>
</reference>
<comment type="subcellular location">
    <subcellularLocation>
        <location evidence="2">Bacterial flagellum basal body</location>
    </subcellularLocation>
</comment>
<keyword evidence="3" id="KW-0732">Signal</keyword>
<name>A0A382RIJ2_9ZZZZ</name>
<evidence type="ECO:0000256" key="3">
    <source>
        <dbReference type="ARBA" id="ARBA00022729"/>
    </source>
</evidence>
<dbReference type="AlphaFoldDB" id="A0A382RIJ2"/>
<dbReference type="GO" id="GO:0071973">
    <property type="term" value="P:bacterial-type flagellum-dependent cell motility"/>
    <property type="evidence" value="ECO:0007669"/>
    <property type="project" value="InterPro"/>
</dbReference>
<dbReference type="GO" id="GO:0009428">
    <property type="term" value="C:bacterial-type flagellum basal body, distal rod, P ring"/>
    <property type="evidence" value="ECO:0007669"/>
    <property type="project" value="InterPro"/>
</dbReference>
<dbReference type="GO" id="GO:0005198">
    <property type="term" value="F:structural molecule activity"/>
    <property type="evidence" value="ECO:0007669"/>
    <property type="project" value="InterPro"/>
</dbReference>
<evidence type="ECO:0000313" key="4">
    <source>
        <dbReference type="EMBL" id="SVC96975.1"/>
    </source>
</evidence>
<evidence type="ECO:0000256" key="2">
    <source>
        <dbReference type="ARBA" id="ARBA00004117"/>
    </source>
</evidence>
<dbReference type="GO" id="GO:0030288">
    <property type="term" value="C:outer membrane-bounded periplasmic space"/>
    <property type="evidence" value="ECO:0007669"/>
    <property type="project" value="InterPro"/>
</dbReference>
<dbReference type="PANTHER" id="PTHR30381:SF0">
    <property type="entry name" value="FLAGELLAR P-RING PROTEIN"/>
    <property type="match status" value="1"/>
</dbReference>
<evidence type="ECO:0000256" key="1">
    <source>
        <dbReference type="ARBA" id="ARBA00002591"/>
    </source>
</evidence>
<proteinExistence type="predicted"/>
<organism evidence="4">
    <name type="scientific">marine metagenome</name>
    <dbReference type="NCBI Taxonomy" id="408172"/>
    <lineage>
        <taxon>unclassified sequences</taxon>
        <taxon>metagenomes</taxon>
        <taxon>ecological metagenomes</taxon>
    </lineage>
</organism>
<dbReference type="EMBL" id="UINC01121654">
    <property type="protein sequence ID" value="SVC96975.1"/>
    <property type="molecule type" value="Genomic_DNA"/>
</dbReference>